<dbReference type="SUPFAM" id="SSF90123">
    <property type="entry name" value="ABC transporter transmembrane region"/>
    <property type="match status" value="1"/>
</dbReference>
<gene>
    <name evidence="11" type="ORF">DL346_03060</name>
</gene>
<evidence type="ECO:0000256" key="8">
    <source>
        <dbReference type="SAM" id="Phobius"/>
    </source>
</evidence>
<evidence type="ECO:0000256" key="3">
    <source>
        <dbReference type="ARBA" id="ARBA00022692"/>
    </source>
</evidence>
<dbReference type="Gene3D" id="3.40.50.300">
    <property type="entry name" value="P-loop containing nucleotide triphosphate hydrolases"/>
    <property type="match status" value="1"/>
</dbReference>
<dbReference type="InterPro" id="IPR017871">
    <property type="entry name" value="ABC_transporter-like_CS"/>
</dbReference>
<evidence type="ECO:0000256" key="1">
    <source>
        <dbReference type="ARBA" id="ARBA00004651"/>
    </source>
</evidence>
<dbReference type="GO" id="GO:0015421">
    <property type="term" value="F:ABC-type oligopeptide transporter activity"/>
    <property type="evidence" value="ECO:0007669"/>
    <property type="project" value="TreeGrafter"/>
</dbReference>
<evidence type="ECO:0000313" key="11">
    <source>
        <dbReference type="EMBL" id="RAP77474.1"/>
    </source>
</evidence>
<dbReference type="SUPFAM" id="SSF52540">
    <property type="entry name" value="P-loop containing nucleoside triphosphate hydrolases"/>
    <property type="match status" value="1"/>
</dbReference>
<dbReference type="Gene3D" id="1.20.1560.10">
    <property type="entry name" value="ABC transporter type 1, transmembrane domain"/>
    <property type="match status" value="1"/>
</dbReference>
<keyword evidence="12" id="KW-1185">Reference proteome</keyword>
<comment type="subcellular location">
    <subcellularLocation>
        <location evidence="1">Cell membrane</location>
        <topology evidence="1">Multi-pass membrane protein</topology>
    </subcellularLocation>
</comment>
<dbReference type="FunFam" id="3.40.50.300:FF:000218">
    <property type="entry name" value="Multidrug ABC transporter ATP-binding protein"/>
    <property type="match status" value="1"/>
</dbReference>
<evidence type="ECO:0000256" key="7">
    <source>
        <dbReference type="ARBA" id="ARBA00023136"/>
    </source>
</evidence>
<dbReference type="InterPro" id="IPR003593">
    <property type="entry name" value="AAA+_ATPase"/>
</dbReference>
<dbReference type="EMBL" id="QLUW01000001">
    <property type="protein sequence ID" value="RAP77474.1"/>
    <property type="molecule type" value="Genomic_DNA"/>
</dbReference>
<accession>A0A328UB17</accession>
<dbReference type="AlphaFoldDB" id="A0A328UB17"/>
<dbReference type="PANTHER" id="PTHR43394">
    <property type="entry name" value="ATP-DEPENDENT PERMEASE MDL1, MITOCHONDRIAL"/>
    <property type="match status" value="1"/>
</dbReference>
<dbReference type="Pfam" id="PF00005">
    <property type="entry name" value="ABC_tran"/>
    <property type="match status" value="1"/>
</dbReference>
<dbReference type="GO" id="GO:0016887">
    <property type="term" value="F:ATP hydrolysis activity"/>
    <property type="evidence" value="ECO:0007669"/>
    <property type="project" value="InterPro"/>
</dbReference>
<dbReference type="SMART" id="SM00382">
    <property type="entry name" value="AAA"/>
    <property type="match status" value="1"/>
</dbReference>
<feature type="transmembrane region" description="Helical" evidence="8">
    <location>
        <begin position="285"/>
        <end position="304"/>
    </location>
</feature>
<feature type="transmembrane region" description="Helical" evidence="8">
    <location>
        <begin position="33"/>
        <end position="56"/>
    </location>
</feature>
<dbReference type="CDD" id="cd07346">
    <property type="entry name" value="ABC_6TM_exporters"/>
    <property type="match status" value="1"/>
</dbReference>
<keyword evidence="3 8" id="KW-0812">Transmembrane</keyword>
<sequence>MRLLSARSIRHFLEIGEVKKPLKFLGVYMRRYWVLYMSLFFLLTIGILNTLGFAWFMKNMTDSAIALDFDRLGRLFMVGAALTVISSALLYLNIYLESNVVIKIKRDMKNDLFNHILRLPASHFNHQHSGEMVSHLTNDVGNIEGIIGINILNMIRLPATAIAAMIFLMNIDAKLTLLGFIFGPIAVLSAAVFGKLLRSNSKTLQAAWGKQYSFLNDSLMSQTIIRSFSLERLFFQRYTASNDTLASLQLKDAKIYGWFQVGASAALSIAYLANVGLGTWYVAKGIITVGSLMAFTTLMQYLIFPFTGIAGQWGSFQRSLASVDRIMAVFDTPVQTNELPEALPGKELRGSIQFRNIQFSYDGSTDVFKSLNLTVPANKITALVGSSGAGKSTIFLLLQGLYKPANGEILFDSTPTEQMDLSQLRSSIAYVPQEAVLFDGTIRENIAYGKLNADMNEIKQAARDANIDDFIMSLPDGYETSVGERGVNLSGGQRQRIAIARAILKNAPVLLLDEATSALDSETEHLVKSALERLMKNRTTLVIAHRLSTIQNADQIVVMDKGSVVEQGRHHDLIAMHGLYTRFYQLQFPDEGMLVGA</sequence>
<dbReference type="InterPro" id="IPR011527">
    <property type="entry name" value="ABC1_TM_dom"/>
</dbReference>
<organism evidence="11 12">
    <name type="scientific">Paenibacillus montanisoli</name>
    <dbReference type="NCBI Taxonomy" id="2081970"/>
    <lineage>
        <taxon>Bacteria</taxon>
        <taxon>Bacillati</taxon>
        <taxon>Bacillota</taxon>
        <taxon>Bacilli</taxon>
        <taxon>Bacillales</taxon>
        <taxon>Paenibacillaceae</taxon>
        <taxon>Paenibacillus</taxon>
    </lineage>
</organism>
<evidence type="ECO:0000259" key="9">
    <source>
        <dbReference type="PROSITE" id="PS50893"/>
    </source>
</evidence>
<keyword evidence="7 8" id="KW-0472">Membrane</keyword>
<dbReference type="PROSITE" id="PS50929">
    <property type="entry name" value="ABC_TM1F"/>
    <property type="match status" value="1"/>
</dbReference>
<dbReference type="RefSeq" id="WP_112880597.1">
    <property type="nucleotide sequence ID" value="NZ_QLUW01000001.1"/>
</dbReference>
<evidence type="ECO:0000259" key="10">
    <source>
        <dbReference type="PROSITE" id="PS50929"/>
    </source>
</evidence>
<evidence type="ECO:0000256" key="6">
    <source>
        <dbReference type="ARBA" id="ARBA00022989"/>
    </source>
</evidence>
<keyword evidence="5 11" id="KW-0067">ATP-binding</keyword>
<reference evidence="11 12" key="1">
    <citation type="submission" date="2018-06" db="EMBL/GenBank/DDBJ databases">
        <title>Paenibacillus montanisoli sp. nov., isolated from mountain area soil.</title>
        <authorList>
            <person name="Wu M."/>
        </authorList>
    </citation>
    <scope>NUCLEOTIDE SEQUENCE [LARGE SCALE GENOMIC DNA]</scope>
    <source>
        <strain evidence="11 12">RA17</strain>
    </source>
</reference>
<protein>
    <submittedName>
        <fullName evidence="11">ABC transporter ATP-binding protein</fullName>
    </submittedName>
</protein>
<comment type="caution">
    <text evidence="11">The sequence shown here is derived from an EMBL/GenBank/DDBJ whole genome shotgun (WGS) entry which is preliminary data.</text>
</comment>
<dbReference type="InterPro" id="IPR036640">
    <property type="entry name" value="ABC1_TM_sf"/>
</dbReference>
<feature type="transmembrane region" description="Helical" evidence="8">
    <location>
        <begin position="76"/>
        <end position="96"/>
    </location>
</feature>
<dbReference type="InterPro" id="IPR027417">
    <property type="entry name" value="P-loop_NTPase"/>
</dbReference>
<feature type="transmembrane region" description="Helical" evidence="8">
    <location>
        <begin position="177"/>
        <end position="197"/>
    </location>
</feature>
<dbReference type="Proteomes" id="UP000249260">
    <property type="component" value="Unassembled WGS sequence"/>
</dbReference>
<proteinExistence type="inferred from homology"/>
<feature type="domain" description="ABC transporter" evidence="9">
    <location>
        <begin position="352"/>
        <end position="586"/>
    </location>
</feature>
<dbReference type="GO" id="GO:0005886">
    <property type="term" value="C:plasma membrane"/>
    <property type="evidence" value="ECO:0007669"/>
    <property type="project" value="UniProtKB-SubCell"/>
</dbReference>
<evidence type="ECO:0000313" key="12">
    <source>
        <dbReference type="Proteomes" id="UP000249260"/>
    </source>
</evidence>
<dbReference type="InterPro" id="IPR003439">
    <property type="entry name" value="ABC_transporter-like_ATP-bd"/>
</dbReference>
<dbReference type="InterPro" id="IPR039421">
    <property type="entry name" value="Type_1_exporter"/>
</dbReference>
<dbReference type="OrthoDB" id="9770415at2"/>
<dbReference type="PROSITE" id="PS00211">
    <property type="entry name" value="ABC_TRANSPORTER_1"/>
    <property type="match status" value="1"/>
</dbReference>
<feature type="transmembrane region" description="Helical" evidence="8">
    <location>
        <begin position="255"/>
        <end position="273"/>
    </location>
</feature>
<dbReference type="PANTHER" id="PTHR43394:SF1">
    <property type="entry name" value="ATP-BINDING CASSETTE SUB-FAMILY B MEMBER 10, MITOCHONDRIAL"/>
    <property type="match status" value="1"/>
</dbReference>
<feature type="domain" description="ABC transmembrane type-1" evidence="10">
    <location>
        <begin position="38"/>
        <end position="318"/>
    </location>
</feature>
<name>A0A328UB17_9BACL</name>
<evidence type="ECO:0000256" key="2">
    <source>
        <dbReference type="ARBA" id="ARBA00005417"/>
    </source>
</evidence>
<keyword evidence="6 8" id="KW-1133">Transmembrane helix</keyword>
<comment type="similarity">
    <text evidence="2">Belongs to the ABC transporter superfamily.</text>
</comment>
<dbReference type="Pfam" id="PF00664">
    <property type="entry name" value="ABC_membrane"/>
    <property type="match status" value="1"/>
</dbReference>
<dbReference type="GO" id="GO:0005524">
    <property type="term" value="F:ATP binding"/>
    <property type="evidence" value="ECO:0007669"/>
    <property type="project" value="UniProtKB-KW"/>
</dbReference>
<evidence type="ECO:0000256" key="4">
    <source>
        <dbReference type="ARBA" id="ARBA00022741"/>
    </source>
</evidence>
<keyword evidence="4" id="KW-0547">Nucleotide-binding</keyword>
<dbReference type="PROSITE" id="PS50893">
    <property type="entry name" value="ABC_TRANSPORTER_2"/>
    <property type="match status" value="1"/>
</dbReference>
<evidence type="ECO:0000256" key="5">
    <source>
        <dbReference type="ARBA" id="ARBA00022840"/>
    </source>
</evidence>